<feature type="transmembrane region" description="Helical" evidence="2">
    <location>
        <begin position="394"/>
        <end position="413"/>
    </location>
</feature>
<organism evidence="3 4">
    <name type="scientific">Pseudomonas maumuensis</name>
    <dbReference type="NCBI Taxonomy" id="2842354"/>
    <lineage>
        <taxon>Bacteria</taxon>
        <taxon>Pseudomonadati</taxon>
        <taxon>Pseudomonadota</taxon>
        <taxon>Gammaproteobacteria</taxon>
        <taxon>Pseudomonadales</taxon>
        <taxon>Pseudomonadaceae</taxon>
        <taxon>Pseudomonas</taxon>
    </lineage>
</organism>
<dbReference type="InterPro" id="IPR050222">
    <property type="entry name" value="MATE_MdtK"/>
</dbReference>
<feature type="transmembrane region" description="Helical" evidence="2">
    <location>
        <begin position="135"/>
        <end position="153"/>
    </location>
</feature>
<evidence type="ECO:0000313" key="4">
    <source>
        <dbReference type="Proteomes" id="UP000824010"/>
    </source>
</evidence>
<reference evidence="3 4" key="1">
    <citation type="journal article" date="2021" name="Microorganisms">
        <title>The Ever-Expanding Pseudomonas Genus: Description of 43 New Species and Partition of the Pseudomonas putida Group.</title>
        <authorList>
            <person name="Girard L."/>
            <person name="Lood C."/>
            <person name="Hofte M."/>
            <person name="Vandamme P."/>
            <person name="Rokni-Zadeh H."/>
            <person name="van Noort V."/>
            <person name="Lavigne R."/>
            <person name="De Mot R."/>
        </authorList>
    </citation>
    <scope>NUCLEOTIDE SEQUENCE [LARGE SCALE GENOMIC DNA]</scope>
    <source>
        <strain evidence="3 4">COW77</strain>
    </source>
</reference>
<dbReference type="Proteomes" id="UP000824010">
    <property type="component" value="Chromosome"/>
</dbReference>
<gene>
    <name evidence="3" type="ORF">KSS90_10765</name>
</gene>
<feature type="transmembrane region" description="Helical" evidence="2">
    <location>
        <begin position="236"/>
        <end position="257"/>
    </location>
</feature>
<feature type="transmembrane region" description="Helical" evidence="2">
    <location>
        <begin position="312"/>
        <end position="336"/>
    </location>
</feature>
<protein>
    <submittedName>
        <fullName evidence="3">Multidrug transporter</fullName>
    </submittedName>
</protein>
<accession>A0ABX8NSA1</accession>
<feature type="transmembrane region" description="Helical" evidence="2">
    <location>
        <begin position="94"/>
        <end position="115"/>
    </location>
</feature>
<feature type="transmembrane region" description="Helical" evidence="2">
    <location>
        <begin position="356"/>
        <end position="373"/>
    </location>
</feature>
<keyword evidence="2" id="KW-1133">Transmembrane helix</keyword>
<dbReference type="EMBL" id="CP077077">
    <property type="protein sequence ID" value="QXH58654.1"/>
    <property type="molecule type" value="Genomic_DNA"/>
</dbReference>
<sequence>MTETTLGTWCREIIKLATPILGVRVLHIAVNVVGMLLIARLGPAELAAGALVTVLCTSIQVIALSPLLATGICIARRLGQADATGVGIDLRQGLFMSVAIGMLATLALLTLPTLMPLLGEPQALQALTAGYWRGMAWGMLPFMCTACCHQLFFPVGKGRLVMLFSAINLGGVLLLGHGLLHGAWGLPALGMAGWAYAVSALNWVVLALTLGYLGLAPAMRRYRLFTRERLWAPDRLKAFFVLGVPITVQFASELLAFSLVNIMVGWLGVGALSVQQIVIQCASVALMIPMGAGQACTLLISRAMGRGDGQAVRRIGLAAMLLVGTVMAVLALVYLLLPGPIIDAYLDPTRADYPTLATLASGMLAVLACSQALDALRNLMLAALRGLPDIWGPMWLNMGLLWALGMPLCYLLAFPGGLGLWGINGGLLVAFGLGALLMLGRFHQRTAPLVGAPSRQPVPE</sequence>
<keyword evidence="4" id="KW-1185">Reference proteome</keyword>
<feature type="transmembrane region" description="Helical" evidence="2">
    <location>
        <begin position="160"/>
        <end position="180"/>
    </location>
</feature>
<feature type="transmembrane region" description="Helical" evidence="2">
    <location>
        <begin position="277"/>
        <end position="300"/>
    </location>
</feature>
<dbReference type="InterPro" id="IPR002528">
    <property type="entry name" value="MATE_fam"/>
</dbReference>
<name>A0ABX8NSA1_9PSED</name>
<dbReference type="RefSeq" id="WP_217869358.1">
    <property type="nucleotide sequence ID" value="NZ_CP077077.1"/>
</dbReference>
<keyword evidence="1" id="KW-0813">Transport</keyword>
<proteinExistence type="predicted"/>
<feature type="transmembrane region" description="Helical" evidence="2">
    <location>
        <begin position="419"/>
        <end position="439"/>
    </location>
</feature>
<evidence type="ECO:0000256" key="1">
    <source>
        <dbReference type="ARBA" id="ARBA00022448"/>
    </source>
</evidence>
<feature type="transmembrane region" description="Helical" evidence="2">
    <location>
        <begin position="47"/>
        <end position="74"/>
    </location>
</feature>
<feature type="transmembrane region" description="Helical" evidence="2">
    <location>
        <begin position="192"/>
        <end position="215"/>
    </location>
</feature>
<feature type="transmembrane region" description="Helical" evidence="2">
    <location>
        <begin position="21"/>
        <end position="41"/>
    </location>
</feature>
<evidence type="ECO:0000256" key="2">
    <source>
        <dbReference type="SAM" id="Phobius"/>
    </source>
</evidence>
<evidence type="ECO:0000313" key="3">
    <source>
        <dbReference type="EMBL" id="QXH58654.1"/>
    </source>
</evidence>
<dbReference type="Pfam" id="PF01554">
    <property type="entry name" value="MatE"/>
    <property type="match status" value="2"/>
</dbReference>
<keyword evidence="2" id="KW-0812">Transmembrane</keyword>
<keyword evidence="2" id="KW-0472">Membrane</keyword>
<dbReference type="PANTHER" id="PTHR43298:SF2">
    <property type="entry name" value="FMN_FAD EXPORTER YEEO-RELATED"/>
    <property type="match status" value="1"/>
</dbReference>
<dbReference type="PANTHER" id="PTHR43298">
    <property type="entry name" value="MULTIDRUG RESISTANCE PROTEIN NORM-RELATED"/>
    <property type="match status" value="1"/>
</dbReference>